<sequence length="290" mass="31989">MKYVKTGFFTALLITLAGTVWAQDEAFKLNETYPIAEEGTLHLVSDDAEVTIEGADRSDVHVVIYRHVDMDGWKVEKSGTFDVEVKQRDGDLYITEKSDEERRVVVGSVKEEYQITIQAPHDIALDIQGDDDRYTIRNINRGIRLEADDTEAEILNAGGQQFNFSMDDGRINMDRGQGSLELSMDDGTFSVAQGTFDNWNTQMDDGIITLGTRLVDGGSYSLDMDDGSLKLNIAGGGGRFIINHDDPEIDFGGSFEAVRAGENHSEYRLAGGNAEVEINTDDGEITLSVI</sequence>
<evidence type="ECO:0000313" key="2">
    <source>
        <dbReference type="EMBL" id="MCW9708762.1"/>
    </source>
</evidence>
<dbReference type="EMBL" id="JAGGJA010000016">
    <property type="protein sequence ID" value="MCW9708762.1"/>
    <property type="molecule type" value="Genomic_DNA"/>
</dbReference>
<keyword evidence="3" id="KW-1185">Reference proteome</keyword>
<evidence type="ECO:0000256" key="1">
    <source>
        <dbReference type="SAM" id="SignalP"/>
    </source>
</evidence>
<keyword evidence="1" id="KW-0732">Signal</keyword>
<feature type="signal peptide" evidence="1">
    <location>
        <begin position="1"/>
        <end position="22"/>
    </location>
</feature>
<dbReference type="RefSeq" id="WP_265767571.1">
    <property type="nucleotide sequence ID" value="NZ_JAGGJA010000016.1"/>
</dbReference>
<feature type="chain" id="PRO_5046940452" evidence="1">
    <location>
        <begin position="23"/>
        <end position="290"/>
    </location>
</feature>
<proteinExistence type="predicted"/>
<gene>
    <name evidence="2" type="ORF">J6I44_18020</name>
</gene>
<organism evidence="2 3">
    <name type="scientific">Fodinibius salsisoli</name>
    <dbReference type="NCBI Taxonomy" id="2820877"/>
    <lineage>
        <taxon>Bacteria</taxon>
        <taxon>Pseudomonadati</taxon>
        <taxon>Balneolota</taxon>
        <taxon>Balneolia</taxon>
        <taxon>Balneolales</taxon>
        <taxon>Balneolaceae</taxon>
        <taxon>Fodinibius</taxon>
    </lineage>
</organism>
<protein>
    <submittedName>
        <fullName evidence="2">DUF4097 family beta strand repeat protein</fullName>
    </submittedName>
</protein>
<comment type="caution">
    <text evidence="2">The sequence shown here is derived from an EMBL/GenBank/DDBJ whole genome shotgun (WGS) entry which is preliminary data.</text>
</comment>
<accession>A0ABT3PSB5</accession>
<evidence type="ECO:0000313" key="3">
    <source>
        <dbReference type="Proteomes" id="UP001207918"/>
    </source>
</evidence>
<reference evidence="2 3" key="1">
    <citation type="submission" date="2021-03" db="EMBL/GenBank/DDBJ databases">
        <title>Aliifodinibius sp. nov., a new bacterium isolated from saline soil.</title>
        <authorList>
            <person name="Galisteo C."/>
            <person name="De La Haba R."/>
            <person name="Sanchez-Porro C."/>
            <person name="Ventosa A."/>
        </authorList>
    </citation>
    <scope>NUCLEOTIDE SEQUENCE [LARGE SCALE GENOMIC DNA]</scope>
    <source>
        <strain evidence="2 3">1BSP15-2V2</strain>
    </source>
</reference>
<name>A0ABT3PSB5_9BACT</name>
<dbReference type="Proteomes" id="UP001207918">
    <property type="component" value="Unassembled WGS sequence"/>
</dbReference>